<organism evidence="4 5">
    <name type="scientific">Mesobacterium hydrothermale</name>
    <dbReference type="NCBI Taxonomy" id="3111907"/>
    <lineage>
        <taxon>Bacteria</taxon>
        <taxon>Pseudomonadati</taxon>
        <taxon>Pseudomonadota</taxon>
        <taxon>Alphaproteobacteria</taxon>
        <taxon>Rhodobacterales</taxon>
        <taxon>Roseobacteraceae</taxon>
        <taxon>Mesobacterium</taxon>
    </lineage>
</organism>
<evidence type="ECO:0000313" key="5">
    <source>
        <dbReference type="Proteomes" id="UP001348149"/>
    </source>
</evidence>
<proteinExistence type="predicted"/>
<dbReference type="GO" id="GO:0016746">
    <property type="term" value="F:acyltransferase activity"/>
    <property type="evidence" value="ECO:0007669"/>
    <property type="project" value="UniProtKB-KW"/>
</dbReference>
<dbReference type="Pfam" id="PF01757">
    <property type="entry name" value="Acyl_transf_3"/>
    <property type="match status" value="1"/>
</dbReference>
<dbReference type="InterPro" id="IPR050879">
    <property type="entry name" value="Acyltransferase_3"/>
</dbReference>
<feature type="transmembrane region" description="Helical" evidence="1">
    <location>
        <begin position="327"/>
        <end position="345"/>
    </location>
</feature>
<keyword evidence="1" id="KW-1133">Transmembrane helix</keyword>
<dbReference type="PANTHER" id="PTHR23028">
    <property type="entry name" value="ACETYLTRANSFERASE"/>
    <property type="match status" value="1"/>
</dbReference>
<comment type="caution">
    <text evidence="4">The sequence shown here is derived from an EMBL/GenBank/DDBJ whole genome shotgun (WGS) entry which is preliminary data.</text>
</comment>
<dbReference type="PANTHER" id="PTHR23028:SF53">
    <property type="entry name" value="ACYL_TRANSF_3 DOMAIN-CONTAINING PROTEIN"/>
    <property type="match status" value="1"/>
</dbReference>
<feature type="transmembrane region" description="Helical" evidence="1">
    <location>
        <begin position="203"/>
        <end position="223"/>
    </location>
</feature>
<gene>
    <name evidence="4" type="ORF">VK792_08460</name>
</gene>
<feature type="transmembrane region" description="Helical" evidence="1">
    <location>
        <begin position="357"/>
        <end position="379"/>
    </location>
</feature>
<dbReference type="Pfam" id="PF19040">
    <property type="entry name" value="SGNH"/>
    <property type="match status" value="1"/>
</dbReference>
<evidence type="ECO:0000259" key="2">
    <source>
        <dbReference type="Pfam" id="PF01757"/>
    </source>
</evidence>
<evidence type="ECO:0000256" key="1">
    <source>
        <dbReference type="SAM" id="Phobius"/>
    </source>
</evidence>
<dbReference type="InterPro" id="IPR002656">
    <property type="entry name" value="Acyl_transf_3_dom"/>
</dbReference>
<feature type="transmembrane region" description="Helical" evidence="1">
    <location>
        <begin position="235"/>
        <end position="253"/>
    </location>
</feature>
<dbReference type="EMBL" id="JAYLLH010000009">
    <property type="protein sequence ID" value="MEC3861314.1"/>
    <property type="molecule type" value="Genomic_DNA"/>
</dbReference>
<reference evidence="4 5" key="1">
    <citation type="submission" date="2024-01" db="EMBL/GenBank/DDBJ databases">
        <title>Mesobacterium rodlantinim sp. nov., isolated from shallow sea hydrothermal systems off Kueishantao Island.</title>
        <authorList>
            <person name="Su Z."/>
            <person name="Tang K."/>
        </authorList>
    </citation>
    <scope>NUCLEOTIDE SEQUENCE [LARGE SCALE GENOMIC DNA]</scope>
    <source>
        <strain evidence="4 5">TK19101</strain>
    </source>
</reference>
<protein>
    <submittedName>
        <fullName evidence="4">Acyltransferase family protein</fullName>
        <ecNumber evidence="4">2.3.1.-</ecNumber>
    </submittedName>
</protein>
<dbReference type="EC" id="2.3.1.-" evidence="4"/>
<evidence type="ECO:0000259" key="3">
    <source>
        <dbReference type="Pfam" id="PF19040"/>
    </source>
</evidence>
<keyword evidence="5" id="KW-1185">Reference proteome</keyword>
<feature type="transmembrane region" description="Helical" evidence="1">
    <location>
        <begin position="288"/>
        <end position="307"/>
    </location>
</feature>
<feature type="transmembrane region" description="Helical" evidence="1">
    <location>
        <begin position="88"/>
        <end position="108"/>
    </location>
</feature>
<feature type="domain" description="Acyltransferase 3" evidence="2">
    <location>
        <begin position="22"/>
        <end position="341"/>
    </location>
</feature>
<dbReference type="InterPro" id="IPR043968">
    <property type="entry name" value="SGNH"/>
</dbReference>
<feature type="domain" description="SGNH" evidence="3">
    <location>
        <begin position="408"/>
        <end position="676"/>
    </location>
</feature>
<feature type="transmembrane region" description="Helical" evidence="1">
    <location>
        <begin position="160"/>
        <end position="191"/>
    </location>
</feature>
<feature type="transmembrane region" description="Helical" evidence="1">
    <location>
        <begin position="47"/>
        <end position="67"/>
    </location>
</feature>
<sequence>MSNSGTGQKTTKPAPAAQYRSEIDGLRAIAVLSVVLYHFGIPGFGGGFVGVDIFFVISGFLIGGILWREYLETGSIWMLHFYVRRFRRLAPAFFVMALVVSGVAWLLLLPFEFREFGKTLIASTVYLSNVLFYRGAGYFDTGAEEKVLLHTWSLAVEEQFYIFLPIFILVLARFRWAIVTLLLVILFGSLAANLFITPKDQPAAFFLFPFRAWELLSGVLLAIAGQRFGLVWKGFAPLSFLGLAILVLSIFMIQPDDRFPGYFAIAPVIGTLLILANGRGENMVNQVLSSTAPVFVGLISYSLYLWHWPVFTLSTYLRGGYANIFEGLVWAALSVALAYLSWRYVELPVRRARNLPGSAVLVGAVAASAVLLGIGGYLYKNNGLENRFGPTVLPHIHASADFLQDWSRCQVPAKGPLMGLEICPIGPQGDPEILVWGDSHVRAFKEGLDAAAHEAGVPAMIIWRAGCPPLFDVRKVESFATPAQDLACSNANLQIKQAFNRIPSLRDIVLIGRWTYYTHGKGVGLDAENTIQVLPKEGALALNKPQEEVVAEAIEATVKELYQRFENVWIIRQPPEVPFYDSRLAAKEAAHAGWPLAAKPVTRDTVATSDALLRASVAEAPFSKLKSEGWIRWVDFWPQLCSRGECHALIGDLGLYFDNNHMTNSAALALRGAFAPIFARATAEAGQ</sequence>
<keyword evidence="4" id="KW-0012">Acyltransferase</keyword>
<keyword evidence="1" id="KW-0472">Membrane</keyword>
<keyword evidence="1" id="KW-0812">Transmembrane</keyword>
<accession>A0ABU6HFT5</accession>
<dbReference type="Proteomes" id="UP001348149">
    <property type="component" value="Unassembled WGS sequence"/>
</dbReference>
<dbReference type="RefSeq" id="WP_326297030.1">
    <property type="nucleotide sequence ID" value="NZ_JAYLLH010000009.1"/>
</dbReference>
<name>A0ABU6HFT5_9RHOB</name>
<feature type="transmembrane region" description="Helical" evidence="1">
    <location>
        <begin position="259"/>
        <end position="276"/>
    </location>
</feature>
<keyword evidence="4" id="KW-0808">Transferase</keyword>
<evidence type="ECO:0000313" key="4">
    <source>
        <dbReference type="EMBL" id="MEC3861314.1"/>
    </source>
</evidence>